<feature type="transmembrane region" description="Helical" evidence="1">
    <location>
        <begin position="84"/>
        <end position="106"/>
    </location>
</feature>
<evidence type="ECO:0000313" key="3">
    <source>
        <dbReference type="Proteomes" id="UP000019140"/>
    </source>
</evidence>
<dbReference type="HOGENOM" id="CLU_1674691_0_0_7"/>
<feature type="transmembrane region" description="Helical" evidence="1">
    <location>
        <begin position="55"/>
        <end position="72"/>
    </location>
</feature>
<dbReference type="EMBL" id="AZHX01002143">
    <property type="protein sequence ID" value="ETW96752.1"/>
    <property type="molecule type" value="Genomic_DNA"/>
</dbReference>
<keyword evidence="1" id="KW-1133">Transmembrane helix</keyword>
<feature type="transmembrane region" description="Helical" evidence="1">
    <location>
        <begin position="31"/>
        <end position="48"/>
    </location>
</feature>
<dbReference type="AlphaFoldDB" id="W4LFH2"/>
<reference evidence="2 3" key="1">
    <citation type="journal article" date="2014" name="Nature">
        <title>An environmental bacterial taxon with a large and distinct metabolic repertoire.</title>
        <authorList>
            <person name="Wilson M.C."/>
            <person name="Mori T."/>
            <person name="Ruckert C."/>
            <person name="Uria A.R."/>
            <person name="Helf M.J."/>
            <person name="Takada K."/>
            <person name="Gernert C."/>
            <person name="Steffens U.A."/>
            <person name="Heycke N."/>
            <person name="Schmitt S."/>
            <person name="Rinke C."/>
            <person name="Helfrich E.J."/>
            <person name="Brachmann A.O."/>
            <person name="Gurgui C."/>
            <person name="Wakimoto T."/>
            <person name="Kracht M."/>
            <person name="Crusemann M."/>
            <person name="Hentschel U."/>
            <person name="Abe I."/>
            <person name="Matsunaga S."/>
            <person name="Kalinowski J."/>
            <person name="Takeyama H."/>
            <person name="Piel J."/>
        </authorList>
    </citation>
    <scope>NUCLEOTIDE SEQUENCE [LARGE SCALE GENOMIC DNA]</scope>
    <source>
        <strain evidence="3">TSY2</strain>
    </source>
</reference>
<comment type="caution">
    <text evidence="2">The sequence shown here is derived from an EMBL/GenBank/DDBJ whole genome shotgun (WGS) entry which is preliminary data.</text>
</comment>
<dbReference type="Proteomes" id="UP000019140">
    <property type="component" value="Unassembled WGS sequence"/>
</dbReference>
<proteinExistence type="predicted"/>
<keyword evidence="3" id="KW-1185">Reference proteome</keyword>
<protein>
    <submittedName>
        <fullName evidence="2">Uncharacterized protein</fullName>
    </submittedName>
</protein>
<organism evidence="2 3">
    <name type="scientific">Candidatus Entotheonella gemina</name>
    <dbReference type="NCBI Taxonomy" id="1429439"/>
    <lineage>
        <taxon>Bacteria</taxon>
        <taxon>Pseudomonadati</taxon>
        <taxon>Nitrospinota/Tectimicrobiota group</taxon>
        <taxon>Candidatus Tectimicrobiota</taxon>
        <taxon>Candidatus Entotheonellia</taxon>
        <taxon>Candidatus Entotheonellales</taxon>
        <taxon>Candidatus Entotheonellaceae</taxon>
        <taxon>Candidatus Entotheonella</taxon>
    </lineage>
</organism>
<keyword evidence="1" id="KW-0472">Membrane</keyword>
<feature type="transmembrane region" description="Helical" evidence="1">
    <location>
        <begin position="118"/>
        <end position="136"/>
    </location>
</feature>
<sequence length="164" mass="19274">MPIHSRKLPYLLIGLLFGYAILSQYDDDASDLLFLFALPIALFAVLWIQDKERVLLAIAIIGISLNIDRSYSLNEEFLLSRWGYMISTTSIALAALYTLGFFKFCFNQERRVCFTTFPKYHIVVIFYFVSMLLSFVNAYDRHISSFEFFIRFNVFFCIYIWSII</sequence>
<gene>
    <name evidence="2" type="ORF">ETSY2_45845</name>
</gene>
<evidence type="ECO:0000256" key="1">
    <source>
        <dbReference type="SAM" id="Phobius"/>
    </source>
</evidence>
<accession>W4LFH2</accession>
<evidence type="ECO:0000313" key="2">
    <source>
        <dbReference type="EMBL" id="ETW96752.1"/>
    </source>
</evidence>
<feature type="transmembrane region" description="Helical" evidence="1">
    <location>
        <begin position="142"/>
        <end position="161"/>
    </location>
</feature>
<keyword evidence="1" id="KW-0812">Transmembrane</keyword>
<name>W4LFH2_9BACT</name>
<feature type="transmembrane region" description="Helical" evidence="1">
    <location>
        <begin position="7"/>
        <end position="25"/>
    </location>
</feature>